<evidence type="ECO:0000259" key="2">
    <source>
        <dbReference type="PROSITE" id="PS50164"/>
    </source>
</evidence>
<name>A0A4S3PPP5_9BACI</name>
<gene>
    <name evidence="3" type="ORF">E1I69_14780</name>
</gene>
<keyword evidence="4" id="KW-1185">Reference proteome</keyword>
<evidence type="ECO:0000256" key="1">
    <source>
        <dbReference type="ARBA" id="ARBA00007435"/>
    </source>
</evidence>
<reference evidence="3 4" key="1">
    <citation type="journal article" date="2019" name="Indoor Air">
        <title>Impacts of indoor surface finishes on bacterial viability.</title>
        <authorList>
            <person name="Hu J."/>
            <person name="Maamar S.B."/>
            <person name="Glawe A.J."/>
            <person name="Gottel N."/>
            <person name="Gilbert J.A."/>
            <person name="Hartmann E.M."/>
        </authorList>
    </citation>
    <scope>NUCLEOTIDE SEQUENCE [LARGE SCALE GENOMIC DNA]</scope>
    <source>
        <strain evidence="3 4">AF060A6</strain>
    </source>
</reference>
<dbReference type="InterPro" id="IPR000305">
    <property type="entry name" value="GIY-YIG_endonuc"/>
</dbReference>
<organism evidence="3 4">
    <name type="scientific">Bacillus timonensis</name>
    <dbReference type="NCBI Taxonomy" id="1033734"/>
    <lineage>
        <taxon>Bacteria</taxon>
        <taxon>Bacillati</taxon>
        <taxon>Bacillota</taxon>
        <taxon>Bacilli</taxon>
        <taxon>Bacillales</taxon>
        <taxon>Bacillaceae</taxon>
        <taxon>Bacillus</taxon>
    </lineage>
</organism>
<dbReference type="SMART" id="SM00465">
    <property type="entry name" value="GIYc"/>
    <property type="match status" value="1"/>
</dbReference>
<protein>
    <submittedName>
        <fullName evidence="3">GIY-YIG nuclease family protein</fullName>
    </submittedName>
</protein>
<accession>A0A4S3PPP5</accession>
<comment type="caution">
    <text evidence="3">The sequence shown here is derived from an EMBL/GenBank/DDBJ whole genome shotgun (WGS) entry which is preliminary data.</text>
</comment>
<dbReference type="OrthoDB" id="9807770at2"/>
<dbReference type="PROSITE" id="PS50164">
    <property type="entry name" value="GIY_YIG"/>
    <property type="match status" value="1"/>
</dbReference>
<dbReference type="SUPFAM" id="SSF82771">
    <property type="entry name" value="GIY-YIG endonuclease"/>
    <property type="match status" value="1"/>
</dbReference>
<dbReference type="CDD" id="cd10456">
    <property type="entry name" value="GIY-YIG_UPF0213"/>
    <property type="match status" value="1"/>
</dbReference>
<comment type="similarity">
    <text evidence="1">Belongs to the UPF0213 family.</text>
</comment>
<feature type="domain" description="GIY-YIG" evidence="2">
    <location>
        <begin position="4"/>
        <end position="79"/>
    </location>
</feature>
<sequence>MEMNKHYFYVVECKDGTYYAGYTTDIDQRMKKHNEGKGAKYTRGRGPITLVFAQEFETKEEAMRAEYRFKRLKRPEKERLLAMESEERYVAAKKLSTKL</sequence>
<dbReference type="InterPro" id="IPR050190">
    <property type="entry name" value="UPF0213_domain"/>
</dbReference>
<dbReference type="PANTHER" id="PTHR34477">
    <property type="entry name" value="UPF0213 PROTEIN YHBQ"/>
    <property type="match status" value="1"/>
</dbReference>
<dbReference type="AlphaFoldDB" id="A0A4S3PPP5"/>
<dbReference type="STRING" id="1033734.GCA_000285535_04534"/>
<dbReference type="PANTHER" id="PTHR34477:SF1">
    <property type="entry name" value="UPF0213 PROTEIN YHBQ"/>
    <property type="match status" value="1"/>
</dbReference>
<dbReference type="RefSeq" id="WP_136380348.1">
    <property type="nucleotide sequence ID" value="NZ_SLUB01000028.1"/>
</dbReference>
<dbReference type="Proteomes" id="UP000306477">
    <property type="component" value="Unassembled WGS sequence"/>
</dbReference>
<dbReference type="Gene3D" id="3.40.1440.10">
    <property type="entry name" value="GIY-YIG endonuclease"/>
    <property type="match status" value="1"/>
</dbReference>
<proteinExistence type="inferred from homology"/>
<dbReference type="EMBL" id="SLUB01000028">
    <property type="protein sequence ID" value="THE11448.1"/>
    <property type="molecule type" value="Genomic_DNA"/>
</dbReference>
<evidence type="ECO:0000313" key="3">
    <source>
        <dbReference type="EMBL" id="THE11448.1"/>
    </source>
</evidence>
<dbReference type="Pfam" id="PF01541">
    <property type="entry name" value="GIY-YIG"/>
    <property type="match status" value="1"/>
</dbReference>
<evidence type="ECO:0000313" key="4">
    <source>
        <dbReference type="Proteomes" id="UP000306477"/>
    </source>
</evidence>
<dbReference type="InterPro" id="IPR035901">
    <property type="entry name" value="GIY-YIG_endonuc_sf"/>
</dbReference>